<dbReference type="Gene3D" id="3.20.20.60">
    <property type="entry name" value="Phosphoenolpyruvate-binding domains"/>
    <property type="match status" value="1"/>
</dbReference>
<comment type="caution">
    <text evidence="1">The sequence shown here is derived from an EMBL/GenBank/DDBJ whole genome shotgun (WGS) entry which is preliminary data.</text>
</comment>
<accession>A0A2N8KJF7</accession>
<dbReference type="InterPro" id="IPR040442">
    <property type="entry name" value="Pyrv_kinase-like_dom_sf"/>
</dbReference>
<reference evidence="1 2" key="1">
    <citation type="submission" date="2018-01" db="EMBL/GenBank/DDBJ databases">
        <title>The draft genome of an aniline degradation strain ANB-1.</title>
        <authorList>
            <person name="Zhang L."/>
            <person name="Jiang J."/>
        </authorList>
    </citation>
    <scope>NUCLEOTIDE SEQUENCE [LARGE SCALE GENOMIC DNA]</scope>
    <source>
        <strain evidence="1 2">ANB-1</strain>
    </source>
</reference>
<dbReference type="PROSITE" id="PS00161">
    <property type="entry name" value="ISOCITRATE_LYASE"/>
    <property type="match status" value="1"/>
</dbReference>
<dbReference type="InterPro" id="IPR018523">
    <property type="entry name" value="Isocitrate_lyase_ph_CS"/>
</dbReference>
<organism evidence="1 2">
    <name type="scientific">Achromobacter pulmonis</name>
    <dbReference type="NCBI Taxonomy" id="1389932"/>
    <lineage>
        <taxon>Bacteria</taxon>
        <taxon>Pseudomonadati</taxon>
        <taxon>Pseudomonadota</taxon>
        <taxon>Betaproteobacteria</taxon>
        <taxon>Burkholderiales</taxon>
        <taxon>Alcaligenaceae</taxon>
        <taxon>Achromobacter</taxon>
    </lineage>
</organism>
<dbReference type="PANTHER" id="PTHR42905:SF5">
    <property type="entry name" value="CARBOXYVINYL-CARBOXYPHOSPHONATE PHOSPHORYLMUTASE, CHLOROPLASTIC"/>
    <property type="match status" value="1"/>
</dbReference>
<dbReference type="AlphaFoldDB" id="A0A2N8KJF7"/>
<dbReference type="Pfam" id="PF13714">
    <property type="entry name" value="PEP_mutase"/>
    <property type="match status" value="1"/>
</dbReference>
<sequence>MNAPVKPSTLLRQRLAADVVVAPGAYDGMSARLVAAAGFPAVYASGGAIARAAGYPDIGLLSFTEVMDRVEKIVDASGLPVVADADTGFGGSANVERTVRIMERAGVAAFHIEDQSFPKRCGHLDDKSLVDVEEMCRKVHIARQTLSDPDALVIARTDAIAVEGFDAALARAQRYVEAGADMLFVEAPETREQIQAIAERLPGLKLINMFYGGKTPLVPLPELAAMGYRLVIIPSDLQRAAIHAMQATLAAIRQTGDSSALAERLTSFKEREEIVQTRRYLALDAQ</sequence>
<dbReference type="PANTHER" id="PTHR42905">
    <property type="entry name" value="PHOSPHOENOLPYRUVATE CARBOXYLASE"/>
    <property type="match status" value="1"/>
</dbReference>
<name>A0A2N8KJF7_9BURK</name>
<dbReference type="Proteomes" id="UP000235994">
    <property type="component" value="Unassembled WGS sequence"/>
</dbReference>
<dbReference type="EMBL" id="POQS01000003">
    <property type="protein sequence ID" value="PND33593.1"/>
    <property type="molecule type" value="Genomic_DNA"/>
</dbReference>
<dbReference type="SUPFAM" id="SSF51621">
    <property type="entry name" value="Phosphoenolpyruvate/pyruvate domain"/>
    <property type="match status" value="1"/>
</dbReference>
<keyword evidence="1" id="KW-0456">Lyase</keyword>
<evidence type="ECO:0000313" key="2">
    <source>
        <dbReference type="Proteomes" id="UP000235994"/>
    </source>
</evidence>
<dbReference type="RefSeq" id="WP_102773374.1">
    <property type="nucleotide sequence ID" value="NZ_POQS01000003.1"/>
</dbReference>
<dbReference type="InterPro" id="IPR015813">
    <property type="entry name" value="Pyrv/PenolPyrv_kinase-like_dom"/>
</dbReference>
<evidence type="ECO:0000313" key="1">
    <source>
        <dbReference type="EMBL" id="PND33593.1"/>
    </source>
</evidence>
<gene>
    <name evidence="1" type="ORF">C1I89_14070</name>
</gene>
<protein>
    <submittedName>
        <fullName evidence="1">Isocitrate lyase</fullName>
    </submittedName>
</protein>
<proteinExistence type="predicted"/>
<dbReference type="InterPro" id="IPR039556">
    <property type="entry name" value="ICL/PEPM"/>
</dbReference>
<dbReference type="CDD" id="cd00377">
    <property type="entry name" value="ICL_PEPM"/>
    <property type="match status" value="1"/>
</dbReference>
<dbReference type="GO" id="GO:0016833">
    <property type="term" value="F:oxo-acid-lyase activity"/>
    <property type="evidence" value="ECO:0007669"/>
    <property type="project" value="UniProtKB-ARBA"/>
</dbReference>
<keyword evidence="2" id="KW-1185">Reference proteome</keyword>